<comment type="caution">
    <text evidence="8">The sequence shown here is derived from an EMBL/GenBank/DDBJ whole genome shotgun (WGS) entry which is preliminary data.</text>
</comment>
<dbReference type="Pfam" id="PF04390">
    <property type="entry name" value="LptE"/>
    <property type="match status" value="1"/>
</dbReference>
<proteinExistence type="inferred from homology"/>
<dbReference type="PANTHER" id="PTHR38098:SF1">
    <property type="entry name" value="LPS-ASSEMBLY LIPOPROTEIN LPTE"/>
    <property type="match status" value="1"/>
</dbReference>
<comment type="function">
    <text evidence="6">Together with LptD, is involved in the assembly of lipopolysaccharide (LPS) at the surface of the outer membrane. Required for the proper assembly of LptD. Binds LPS and may serve as the LPS recognition site at the outer membrane.</text>
</comment>
<dbReference type="RefSeq" id="WP_226763878.1">
    <property type="nucleotide sequence ID" value="NZ_JAJAWG010000003.1"/>
</dbReference>
<name>A0ABS8BK77_9NEIS</name>
<keyword evidence="3 6" id="KW-0564">Palmitate</keyword>
<feature type="signal peptide" evidence="7">
    <location>
        <begin position="1"/>
        <end position="19"/>
    </location>
</feature>
<evidence type="ECO:0000256" key="2">
    <source>
        <dbReference type="ARBA" id="ARBA00023136"/>
    </source>
</evidence>
<keyword evidence="1 6" id="KW-0732">Signal</keyword>
<organism evidence="8 9">
    <name type="scientific">Deefgea salmonis</name>
    <dbReference type="NCBI Taxonomy" id="2875502"/>
    <lineage>
        <taxon>Bacteria</taxon>
        <taxon>Pseudomonadati</taxon>
        <taxon>Pseudomonadota</taxon>
        <taxon>Betaproteobacteria</taxon>
        <taxon>Neisseriales</taxon>
        <taxon>Chitinibacteraceae</taxon>
        <taxon>Deefgea</taxon>
    </lineage>
</organism>
<comment type="similarity">
    <text evidence="6">Belongs to the LptE lipoprotein family.</text>
</comment>
<dbReference type="PROSITE" id="PS51257">
    <property type="entry name" value="PROKAR_LIPOPROTEIN"/>
    <property type="match status" value="1"/>
</dbReference>
<evidence type="ECO:0000256" key="3">
    <source>
        <dbReference type="ARBA" id="ARBA00023139"/>
    </source>
</evidence>
<reference evidence="8 9" key="1">
    <citation type="submission" date="2021-10" db="EMBL/GenBank/DDBJ databases">
        <authorList>
            <person name="Chen M."/>
        </authorList>
    </citation>
    <scope>NUCLEOTIDE SEQUENCE [LARGE SCALE GENOMIC DNA]</scope>
    <source>
        <strain evidence="8 9">H3-26</strain>
    </source>
</reference>
<dbReference type="EMBL" id="JAJAWG010000003">
    <property type="protein sequence ID" value="MCB5196104.1"/>
    <property type="molecule type" value="Genomic_DNA"/>
</dbReference>
<dbReference type="Gene3D" id="3.30.160.150">
    <property type="entry name" value="Lipoprotein like domain"/>
    <property type="match status" value="1"/>
</dbReference>
<gene>
    <name evidence="6 8" type="primary">lptE</name>
    <name evidence="8" type="ORF">LG219_07395</name>
</gene>
<evidence type="ECO:0000256" key="4">
    <source>
        <dbReference type="ARBA" id="ARBA00023237"/>
    </source>
</evidence>
<feature type="chain" id="PRO_5046859498" description="LPS-assembly lipoprotein LptE" evidence="7">
    <location>
        <begin position="20"/>
        <end position="180"/>
    </location>
</feature>
<evidence type="ECO:0000256" key="7">
    <source>
        <dbReference type="SAM" id="SignalP"/>
    </source>
</evidence>
<dbReference type="InterPro" id="IPR007485">
    <property type="entry name" value="LPS_assembly_LptE"/>
</dbReference>
<dbReference type="HAMAP" id="MF_01186">
    <property type="entry name" value="LPS_assembly_LptE"/>
    <property type="match status" value="1"/>
</dbReference>
<dbReference type="PANTHER" id="PTHR38098">
    <property type="entry name" value="LPS-ASSEMBLY LIPOPROTEIN LPTE"/>
    <property type="match status" value="1"/>
</dbReference>
<keyword evidence="9" id="KW-1185">Reference proteome</keyword>
<keyword evidence="4 6" id="KW-0998">Cell outer membrane</keyword>
<protein>
    <recommendedName>
        <fullName evidence="6">LPS-assembly lipoprotein LptE</fullName>
    </recommendedName>
</protein>
<evidence type="ECO:0000313" key="9">
    <source>
        <dbReference type="Proteomes" id="UP001198034"/>
    </source>
</evidence>
<comment type="subcellular location">
    <subcellularLocation>
        <location evidence="6">Cell outer membrane</location>
        <topology evidence="6">Lipid-anchor</topology>
    </subcellularLocation>
</comment>
<evidence type="ECO:0000313" key="8">
    <source>
        <dbReference type="EMBL" id="MCB5196104.1"/>
    </source>
</evidence>
<evidence type="ECO:0000256" key="1">
    <source>
        <dbReference type="ARBA" id="ARBA00022729"/>
    </source>
</evidence>
<evidence type="ECO:0000256" key="5">
    <source>
        <dbReference type="ARBA" id="ARBA00023288"/>
    </source>
</evidence>
<comment type="subunit">
    <text evidence="6">Component of the lipopolysaccharide transport and assembly complex. Interacts with LptD.</text>
</comment>
<evidence type="ECO:0000256" key="6">
    <source>
        <dbReference type="HAMAP-Rule" id="MF_01186"/>
    </source>
</evidence>
<sequence>MPLRLKTLVLLGLCLSLMACGFHLRGQGPASQLNFKTIQVSGGGSAAQELRKAIIVQDNVKLVTSDAQVAVNIVNESSDKQILSVNSKGQVVQYRVFYRVRFTATLDKQPLIEDGSISLSRTLQWDENNILANESEEGKLITEMQRDSSQQIIRRINAAAKDVNKASAASAASAIAPTQP</sequence>
<dbReference type="Proteomes" id="UP001198034">
    <property type="component" value="Unassembled WGS sequence"/>
</dbReference>
<keyword evidence="5 6" id="KW-0449">Lipoprotein</keyword>
<accession>A0ABS8BK77</accession>
<keyword evidence="2 6" id="KW-0472">Membrane</keyword>